<evidence type="ECO:0000256" key="1">
    <source>
        <dbReference type="ARBA" id="ARBA00009437"/>
    </source>
</evidence>
<dbReference type="Gene3D" id="3.40.190.290">
    <property type="match status" value="1"/>
</dbReference>
<dbReference type="EMBL" id="JACHKZ010000014">
    <property type="protein sequence ID" value="MBB6578401.1"/>
    <property type="molecule type" value="Genomic_DNA"/>
</dbReference>
<dbReference type="GO" id="GO:0003677">
    <property type="term" value="F:DNA binding"/>
    <property type="evidence" value="ECO:0007669"/>
    <property type="project" value="UniProtKB-KW"/>
</dbReference>
<dbReference type="Pfam" id="PF03466">
    <property type="entry name" value="LysR_substrate"/>
    <property type="match status" value="1"/>
</dbReference>
<comment type="caution">
    <text evidence="6">The sequence shown here is derived from an EMBL/GenBank/DDBJ whole genome shotgun (WGS) entry which is preliminary data.</text>
</comment>
<dbReference type="Proteomes" id="UP000562492">
    <property type="component" value="Unassembled WGS sequence"/>
</dbReference>
<dbReference type="RefSeq" id="WP_184708825.1">
    <property type="nucleotide sequence ID" value="NZ_JACHKZ010000014.1"/>
</dbReference>
<name>A0ABR6RGV9_9BURK</name>
<keyword evidence="4" id="KW-0804">Transcription</keyword>
<evidence type="ECO:0000256" key="2">
    <source>
        <dbReference type="ARBA" id="ARBA00023015"/>
    </source>
</evidence>
<dbReference type="SUPFAM" id="SSF46785">
    <property type="entry name" value="Winged helix' DNA-binding domain"/>
    <property type="match status" value="1"/>
</dbReference>
<dbReference type="InterPro" id="IPR036388">
    <property type="entry name" value="WH-like_DNA-bd_sf"/>
</dbReference>
<dbReference type="PANTHER" id="PTHR30537:SF5">
    <property type="entry name" value="HTH-TYPE TRANSCRIPTIONAL ACTIVATOR TTDR-RELATED"/>
    <property type="match status" value="1"/>
</dbReference>
<keyword evidence="7" id="KW-1185">Reference proteome</keyword>
<dbReference type="Pfam" id="PF00126">
    <property type="entry name" value="HTH_1"/>
    <property type="match status" value="1"/>
</dbReference>
<reference evidence="6 7" key="1">
    <citation type="submission" date="2020-08" db="EMBL/GenBank/DDBJ databases">
        <title>Functional genomics of gut bacteria from endangered species of beetles.</title>
        <authorList>
            <person name="Carlos-Shanley C."/>
        </authorList>
    </citation>
    <scope>NUCLEOTIDE SEQUENCE [LARGE SCALE GENOMIC DNA]</scope>
    <source>
        <strain evidence="6 7">S00124</strain>
    </source>
</reference>
<comment type="similarity">
    <text evidence="1">Belongs to the LysR transcriptional regulatory family.</text>
</comment>
<sequence>MEMLDSQHADELATLLALADKGSFAAAGRALERHPSVLSKRMQALERRLGVRLVERTTRQLHFTSEGRLLVDKVRQATALIRDAEQEAAQGARDMRGRLRLSMPATMGRRWISPMLADFALAHPQVALEVEYSERIADVVGERFDAAIRIGHLPDSGLVATRLCDQHRILCASASYLARHEAPKTPADLACHNCLGYTGLRSFPEWTLVQPAAKGRARLAESVRVTGSMTSNDNEALLHAALKGVGIVSGSDWHLMPAVQAGALVRILPQWTLGDAGGIYLVRPSAQYSTAAMAALKQWLAQAFAAAPWRSATA</sequence>
<gene>
    <name evidence="6" type="ORF">HNP33_002483</name>
</gene>
<dbReference type="CDD" id="cd08422">
    <property type="entry name" value="PBP2_CrgA_like"/>
    <property type="match status" value="1"/>
</dbReference>
<evidence type="ECO:0000313" key="6">
    <source>
        <dbReference type="EMBL" id="MBB6578401.1"/>
    </source>
</evidence>
<evidence type="ECO:0000256" key="4">
    <source>
        <dbReference type="ARBA" id="ARBA00023163"/>
    </source>
</evidence>
<dbReference type="InterPro" id="IPR036390">
    <property type="entry name" value="WH_DNA-bd_sf"/>
</dbReference>
<keyword evidence="2" id="KW-0805">Transcription regulation</keyword>
<protein>
    <submittedName>
        <fullName evidence="6">DNA-binding transcriptional LysR family regulator</fullName>
    </submittedName>
</protein>
<evidence type="ECO:0000259" key="5">
    <source>
        <dbReference type="PROSITE" id="PS50931"/>
    </source>
</evidence>
<dbReference type="InterPro" id="IPR058163">
    <property type="entry name" value="LysR-type_TF_proteobact-type"/>
</dbReference>
<dbReference type="InterPro" id="IPR005119">
    <property type="entry name" value="LysR_subst-bd"/>
</dbReference>
<keyword evidence="3 6" id="KW-0238">DNA-binding</keyword>
<feature type="domain" description="HTH lysR-type" evidence="5">
    <location>
        <begin position="12"/>
        <end position="64"/>
    </location>
</feature>
<organism evidence="6 7">
    <name type="scientific">Comamonas odontotermitis</name>
    <dbReference type="NCBI Taxonomy" id="379895"/>
    <lineage>
        <taxon>Bacteria</taxon>
        <taxon>Pseudomonadati</taxon>
        <taxon>Pseudomonadota</taxon>
        <taxon>Betaproteobacteria</taxon>
        <taxon>Burkholderiales</taxon>
        <taxon>Comamonadaceae</taxon>
        <taxon>Comamonas</taxon>
    </lineage>
</organism>
<dbReference type="SUPFAM" id="SSF53850">
    <property type="entry name" value="Periplasmic binding protein-like II"/>
    <property type="match status" value="1"/>
</dbReference>
<proteinExistence type="inferred from homology"/>
<evidence type="ECO:0000313" key="7">
    <source>
        <dbReference type="Proteomes" id="UP000562492"/>
    </source>
</evidence>
<accession>A0ABR6RGV9</accession>
<dbReference type="InterPro" id="IPR000847">
    <property type="entry name" value="LysR_HTH_N"/>
</dbReference>
<dbReference type="PROSITE" id="PS50931">
    <property type="entry name" value="HTH_LYSR"/>
    <property type="match status" value="1"/>
</dbReference>
<dbReference type="Gene3D" id="1.10.10.10">
    <property type="entry name" value="Winged helix-like DNA-binding domain superfamily/Winged helix DNA-binding domain"/>
    <property type="match status" value="1"/>
</dbReference>
<evidence type="ECO:0000256" key="3">
    <source>
        <dbReference type="ARBA" id="ARBA00023125"/>
    </source>
</evidence>
<dbReference type="PANTHER" id="PTHR30537">
    <property type="entry name" value="HTH-TYPE TRANSCRIPTIONAL REGULATOR"/>
    <property type="match status" value="1"/>
</dbReference>